<reference evidence="5" key="1">
    <citation type="journal article" date="2019" name="Int. J. Syst. Evol. Microbiol.">
        <title>The Global Catalogue of Microorganisms (GCM) 10K type strain sequencing project: providing services to taxonomists for standard genome sequencing and annotation.</title>
        <authorList>
            <consortium name="The Broad Institute Genomics Platform"/>
            <consortium name="The Broad Institute Genome Sequencing Center for Infectious Disease"/>
            <person name="Wu L."/>
            <person name="Ma J."/>
        </authorList>
    </citation>
    <scope>NUCLEOTIDE SEQUENCE [LARGE SCALE GENOMIC DNA]</scope>
    <source>
        <strain evidence="5">CGMCC 1.15111</strain>
    </source>
</reference>
<dbReference type="InterPro" id="IPR011495">
    <property type="entry name" value="Sig_transdc_His_kin_sub2_dim/P"/>
</dbReference>
<organism evidence="4 5">
    <name type="scientific">Roseivirga thermotolerans</name>
    <dbReference type="NCBI Taxonomy" id="1758176"/>
    <lineage>
        <taxon>Bacteria</taxon>
        <taxon>Pseudomonadati</taxon>
        <taxon>Bacteroidota</taxon>
        <taxon>Cytophagia</taxon>
        <taxon>Cytophagales</taxon>
        <taxon>Roseivirgaceae</taxon>
        <taxon>Roseivirga</taxon>
    </lineage>
</organism>
<dbReference type="Pfam" id="PF07568">
    <property type="entry name" value="HisKA_2"/>
    <property type="match status" value="1"/>
</dbReference>
<dbReference type="Pfam" id="PF14938">
    <property type="entry name" value="SNAP"/>
    <property type="match status" value="1"/>
</dbReference>
<keyword evidence="5" id="KW-1185">Reference proteome</keyword>
<dbReference type="PANTHER" id="PTHR43065:SF23">
    <property type="entry name" value="SENSOR HISTIDINE KINASE PDTAS"/>
    <property type="match status" value="1"/>
</dbReference>
<feature type="repeat" description="TPR" evidence="1">
    <location>
        <begin position="155"/>
        <end position="188"/>
    </location>
</feature>
<proteinExistence type="predicted"/>
<evidence type="ECO:0000313" key="5">
    <source>
        <dbReference type="Proteomes" id="UP000658258"/>
    </source>
</evidence>
<evidence type="ECO:0000256" key="1">
    <source>
        <dbReference type="PROSITE-ProRule" id="PRU00339"/>
    </source>
</evidence>
<dbReference type="PROSITE" id="PS50005">
    <property type="entry name" value="TPR"/>
    <property type="match status" value="2"/>
</dbReference>
<dbReference type="SUPFAM" id="SSF48452">
    <property type="entry name" value="TPR-like"/>
    <property type="match status" value="2"/>
</dbReference>
<keyword evidence="2" id="KW-0472">Membrane</keyword>
<dbReference type="SMART" id="SM00028">
    <property type="entry name" value="TPR"/>
    <property type="match status" value="4"/>
</dbReference>
<evidence type="ECO:0000313" key="4">
    <source>
        <dbReference type="EMBL" id="GHE62247.1"/>
    </source>
</evidence>
<keyword evidence="2" id="KW-0812">Transmembrane</keyword>
<dbReference type="InterPro" id="IPR011990">
    <property type="entry name" value="TPR-like_helical_dom_sf"/>
</dbReference>
<dbReference type="EMBL" id="BNAG01000002">
    <property type="protein sequence ID" value="GHE62247.1"/>
    <property type="molecule type" value="Genomic_DNA"/>
</dbReference>
<dbReference type="InterPro" id="IPR019734">
    <property type="entry name" value="TPR_rpt"/>
</dbReference>
<evidence type="ECO:0000256" key="2">
    <source>
        <dbReference type="SAM" id="Phobius"/>
    </source>
</evidence>
<dbReference type="Pfam" id="PF02518">
    <property type="entry name" value="HATPase_c"/>
    <property type="match status" value="1"/>
</dbReference>
<dbReference type="Proteomes" id="UP000658258">
    <property type="component" value="Unassembled WGS sequence"/>
</dbReference>
<comment type="caution">
    <text evidence="4">The sequence shown here is derived from an EMBL/GenBank/DDBJ whole genome shotgun (WGS) entry which is preliminary data.</text>
</comment>
<dbReference type="PROSITE" id="PS50109">
    <property type="entry name" value="HIS_KIN"/>
    <property type="match status" value="1"/>
</dbReference>
<keyword evidence="1" id="KW-0802">TPR repeat</keyword>
<dbReference type="Gene3D" id="1.25.40.10">
    <property type="entry name" value="Tetratricopeptide repeat domain"/>
    <property type="match status" value="2"/>
</dbReference>
<dbReference type="InterPro" id="IPR005467">
    <property type="entry name" value="His_kinase_dom"/>
</dbReference>
<protein>
    <recommendedName>
        <fullName evidence="3">Histidine kinase domain-containing protein</fullName>
    </recommendedName>
</protein>
<dbReference type="SUPFAM" id="SSF55874">
    <property type="entry name" value="ATPase domain of HSP90 chaperone/DNA topoisomerase II/histidine kinase"/>
    <property type="match status" value="1"/>
</dbReference>
<dbReference type="SMART" id="SM00387">
    <property type="entry name" value="HATPase_c"/>
    <property type="match status" value="1"/>
</dbReference>
<name>A0ABQ3I432_9BACT</name>
<gene>
    <name evidence="4" type="ORF">GCM10011340_16750</name>
</gene>
<sequence length="689" mass="77172">MVLLSSTSLFAQSKVDSLLSVWQTATHDSIRVEADIALMNHYRVPNSDSAIYYGERALKTANNSSLIGLPEYKNRVLTYLGLAYGYSSDGKRKGIEYLKRAIPYFQAQNNLNQLAYNYFCIGYFFDSHLYEYDSAVVYFTKATQLSDTLNTAYVSGSYNNGGLSLYRLGRYDKSLEYYLTALEMRKEKGSVYDVACTILNMGMAYDKLNQPQKAKSHYTEALAGFIEAGHVPNQAVSYKNIADVLTAQDSLSKALEYYDKAGELFKKVNSTYLLSDCFLNMGTIYVKLGEYKKAEDFLLNAESTVPKGASDRFKSQIYTHLARTKKAQADSLYANNRYLKNTALQSGAVYGEKAWSHANTSNSLEVKVMAAQSLVDIYDELGDYERGFRYAKLLNEANLETGEKTQSDAMARMATEYETEKVEAENALLQQTQRTQEARLKQQNLIIYGGIVVLVLILAIAVIVYKSRQKLQKANAAIEKSLSEKEVLLKEIHHRVKNNLQVVSSLLDLQSRGIDDEKALSTFMEGQNRVKAMALIHQKLYQNENLATIDFAEYADQLMNELATIYPSAGGVKTKISANGDARFDIDTAVPLGLILNELISNAYKYAFKENKGELSVSVTSLGEGKHQLTVADSGEGLPADFDLTKARSLGLRLVRRLSKQLYGSAEYYYEQGSKFIITFTDTLERKAI</sequence>
<dbReference type="Gene3D" id="3.30.450.20">
    <property type="entry name" value="PAS domain"/>
    <property type="match status" value="1"/>
</dbReference>
<evidence type="ECO:0000259" key="3">
    <source>
        <dbReference type="PROSITE" id="PS50109"/>
    </source>
</evidence>
<keyword evidence="2" id="KW-1133">Transmembrane helix</keyword>
<dbReference type="PANTHER" id="PTHR43065">
    <property type="entry name" value="SENSOR HISTIDINE KINASE"/>
    <property type="match status" value="1"/>
</dbReference>
<dbReference type="InterPro" id="IPR003594">
    <property type="entry name" value="HATPase_dom"/>
</dbReference>
<feature type="repeat" description="TPR" evidence="1">
    <location>
        <begin position="275"/>
        <end position="308"/>
    </location>
</feature>
<feature type="domain" description="Histidine kinase" evidence="3">
    <location>
        <begin position="491"/>
        <end position="684"/>
    </location>
</feature>
<dbReference type="InterPro" id="IPR036890">
    <property type="entry name" value="HATPase_C_sf"/>
</dbReference>
<dbReference type="Gene3D" id="3.30.565.10">
    <property type="entry name" value="Histidine kinase-like ATPase, C-terminal domain"/>
    <property type="match status" value="1"/>
</dbReference>
<accession>A0ABQ3I432</accession>
<feature type="transmembrane region" description="Helical" evidence="2">
    <location>
        <begin position="445"/>
        <end position="465"/>
    </location>
</feature>